<comment type="similarity">
    <text evidence="1">Belongs to the AfsR/DnrI/RedD regulatory family.</text>
</comment>
<dbReference type="Proteomes" id="UP000238312">
    <property type="component" value="Unassembled WGS sequence"/>
</dbReference>
<dbReference type="InterPro" id="IPR005158">
    <property type="entry name" value="BTAD"/>
</dbReference>
<dbReference type="InterPro" id="IPR051677">
    <property type="entry name" value="AfsR-DnrI-RedD_regulator"/>
</dbReference>
<protein>
    <submittedName>
        <fullName evidence="7">DNA-binding SARP family transcriptional activator</fullName>
    </submittedName>
</protein>
<evidence type="ECO:0000313" key="8">
    <source>
        <dbReference type="Proteomes" id="UP000238312"/>
    </source>
</evidence>
<accession>A0A2T0MQ29</accession>
<dbReference type="SUPFAM" id="SSF52540">
    <property type="entry name" value="P-loop containing nucleoside triphosphate hydrolases"/>
    <property type="match status" value="1"/>
</dbReference>
<evidence type="ECO:0000259" key="5">
    <source>
        <dbReference type="SMART" id="SM00862"/>
    </source>
</evidence>
<dbReference type="GO" id="GO:0003677">
    <property type="term" value="F:DNA binding"/>
    <property type="evidence" value="ECO:0007669"/>
    <property type="project" value="UniProtKB-KW"/>
</dbReference>
<dbReference type="SMART" id="SM00862">
    <property type="entry name" value="Trans_reg_C"/>
    <property type="match status" value="1"/>
</dbReference>
<dbReference type="PANTHER" id="PTHR35807">
    <property type="entry name" value="TRANSCRIPTIONAL REGULATOR REDD-RELATED"/>
    <property type="match status" value="1"/>
</dbReference>
<dbReference type="GO" id="GO:0043531">
    <property type="term" value="F:ADP binding"/>
    <property type="evidence" value="ECO:0007669"/>
    <property type="project" value="InterPro"/>
</dbReference>
<name>A0A2T0MQ29_9ACTN</name>
<dbReference type="GO" id="GO:0006355">
    <property type="term" value="P:regulation of DNA-templated transcription"/>
    <property type="evidence" value="ECO:0007669"/>
    <property type="project" value="InterPro"/>
</dbReference>
<dbReference type="EMBL" id="PVNG01000018">
    <property type="protein sequence ID" value="PRX60138.1"/>
    <property type="molecule type" value="Genomic_DNA"/>
</dbReference>
<comment type="caution">
    <text evidence="7">The sequence shown here is derived from an EMBL/GenBank/DDBJ whole genome shotgun (WGS) entry which is preliminary data.</text>
</comment>
<keyword evidence="4" id="KW-0804">Transcription</keyword>
<dbReference type="PANTHER" id="PTHR35807:SF1">
    <property type="entry name" value="TRANSCRIPTIONAL REGULATOR REDD"/>
    <property type="match status" value="1"/>
</dbReference>
<evidence type="ECO:0000313" key="7">
    <source>
        <dbReference type="EMBL" id="PRX60138.1"/>
    </source>
</evidence>
<sequence>MRGARGGARADRARAGRVRFQLLGPLRVQPTGTPVRISARKQRTVIAMLLAHAGRAVPIRSLVTEVWDGRPPRSAVPNLHTYVMQLRHLLSAADSPAADRLVTSDGGYLLLVEPPELDLFRFEEQLARARKAWSGENLGAAEAAYARALGMWHGAPAEDVPLGPALRTVVADLTDRYLSTVEEHIDVQLALGAHREAAERLRTLTARYPLREHLHAQLMLALHRCGDRPGALAAFAAARHALAEELGLDPGAELRRLHRMILGHDVDPGGSVVTLRGARRLLPPVPPAFVDRPRLVTLATTALTAPAGQGGGVRVVALHGGGGSGKSALALRVAQRVAGRYADGVLYADLGGSTAGVPPARPVEVLGELLRTLGVPGDEVPVTEAEAAALYRSVLAGRRVLVVLDNATGAAQVTPLIPAGDGCAALVTCRGLPATLDAVPIAVGPLEEAEAVRLLASLAGEPRVAAEPEAAAEVVRSCGRLPLAVRAAGTRLAGRPDLPLETFAVRLRDRGSRLDLLPGVRSCVRAGYDQLSDRSDAARAFRSLGALDQPEVDVAVTAALLGVPRAAAERALDVLVELRLLEPAPGGRLRMHDLVRLAAAELNHREETASRGTDSG</sequence>
<reference evidence="7 8" key="1">
    <citation type="submission" date="2018-03" db="EMBL/GenBank/DDBJ databases">
        <title>Genomic Encyclopedia of Type Strains, Phase III (KMG-III): the genomes of soil and plant-associated and newly described type strains.</title>
        <authorList>
            <person name="Whitman W."/>
        </authorList>
    </citation>
    <scope>NUCLEOTIDE SEQUENCE [LARGE SCALE GENOMIC DNA]</scope>
    <source>
        <strain evidence="7 8">CGMCC 4.7104</strain>
    </source>
</reference>
<dbReference type="Gene3D" id="3.40.50.300">
    <property type="entry name" value="P-loop containing nucleotide triphosphate hydrolases"/>
    <property type="match status" value="1"/>
</dbReference>
<gene>
    <name evidence="7" type="ORF">B0I32_118282</name>
</gene>
<dbReference type="InterPro" id="IPR016032">
    <property type="entry name" value="Sig_transdc_resp-reg_C-effctor"/>
</dbReference>
<dbReference type="PRINTS" id="PR00364">
    <property type="entry name" value="DISEASERSIST"/>
</dbReference>
<dbReference type="Pfam" id="PF03704">
    <property type="entry name" value="BTAD"/>
    <property type="match status" value="1"/>
</dbReference>
<dbReference type="InterPro" id="IPR027417">
    <property type="entry name" value="P-loop_NTPase"/>
</dbReference>
<dbReference type="Gene3D" id="1.25.40.10">
    <property type="entry name" value="Tetratricopeptide repeat domain"/>
    <property type="match status" value="1"/>
</dbReference>
<dbReference type="InterPro" id="IPR001867">
    <property type="entry name" value="OmpR/PhoB-type_DNA-bd"/>
</dbReference>
<feature type="domain" description="OmpR/PhoB-type" evidence="5">
    <location>
        <begin position="32"/>
        <end position="110"/>
    </location>
</feature>
<dbReference type="AlphaFoldDB" id="A0A2T0MQ29"/>
<dbReference type="SUPFAM" id="SSF46894">
    <property type="entry name" value="C-terminal effector domain of the bipartite response regulators"/>
    <property type="match status" value="1"/>
</dbReference>
<organism evidence="7 8">
    <name type="scientific">Nonomuraea fuscirosea</name>
    <dbReference type="NCBI Taxonomy" id="1291556"/>
    <lineage>
        <taxon>Bacteria</taxon>
        <taxon>Bacillati</taxon>
        <taxon>Actinomycetota</taxon>
        <taxon>Actinomycetes</taxon>
        <taxon>Streptosporangiales</taxon>
        <taxon>Streptosporangiaceae</taxon>
        <taxon>Nonomuraea</taxon>
    </lineage>
</organism>
<evidence type="ECO:0000256" key="4">
    <source>
        <dbReference type="ARBA" id="ARBA00023163"/>
    </source>
</evidence>
<dbReference type="InterPro" id="IPR036388">
    <property type="entry name" value="WH-like_DNA-bd_sf"/>
</dbReference>
<feature type="domain" description="Bacterial transcriptional activator" evidence="6">
    <location>
        <begin position="117"/>
        <end position="262"/>
    </location>
</feature>
<keyword evidence="2" id="KW-0805">Transcription regulation</keyword>
<dbReference type="GO" id="GO:0000160">
    <property type="term" value="P:phosphorelay signal transduction system"/>
    <property type="evidence" value="ECO:0007669"/>
    <property type="project" value="InterPro"/>
</dbReference>
<dbReference type="SUPFAM" id="SSF48452">
    <property type="entry name" value="TPR-like"/>
    <property type="match status" value="1"/>
</dbReference>
<proteinExistence type="inferred from homology"/>
<dbReference type="Gene3D" id="1.10.10.10">
    <property type="entry name" value="Winged helix-like DNA-binding domain superfamily/Winged helix DNA-binding domain"/>
    <property type="match status" value="1"/>
</dbReference>
<dbReference type="SMART" id="SM01043">
    <property type="entry name" value="BTAD"/>
    <property type="match status" value="1"/>
</dbReference>
<keyword evidence="8" id="KW-1185">Reference proteome</keyword>
<evidence type="ECO:0000256" key="2">
    <source>
        <dbReference type="ARBA" id="ARBA00023015"/>
    </source>
</evidence>
<keyword evidence="3 7" id="KW-0238">DNA-binding</keyword>
<evidence type="ECO:0000256" key="1">
    <source>
        <dbReference type="ARBA" id="ARBA00005820"/>
    </source>
</evidence>
<evidence type="ECO:0000259" key="6">
    <source>
        <dbReference type="SMART" id="SM01043"/>
    </source>
</evidence>
<dbReference type="InterPro" id="IPR011990">
    <property type="entry name" value="TPR-like_helical_dom_sf"/>
</dbReference>
<dbReference type="CDD" id="cd15831">
    <property type="entry name" value="BTAD"/>
    <property type="match status" value="1"/>
</dbReference>
<evidence type="ECO:0000256" key="3">
    <source>
        <dbReference type="ARBA" id="ARBA00023125"/>
    </source>
</evidence>